<protein>
    <submittedName>
        <fullName evidence="2">Uncharacterized protein</fullName>
    </submittedName>
</protein>
<dbReference type="AlphaFoldDB" id="A0AAD6NN38"/>
<feature type="region of interest" description="Disordered" evidence="1">
    <location>
        <begin position="262"/>
        <end position="296"/>
    </location>
</feature>
<comment type="caution">
    <text evidence="2">The sequence shown here is derived from an EMBL/GenBank/DDBJ whole genome shotgun (WGS) entry which is preliminary data.</text>
</comment>
<feature type="region of interest" description="Disordered" evidence="1">
    <location>
        <begin position="209"/>
        <end position="250"/>
    </location>
</feature>
<dbReference type="Proteomes" id="UP001221413">
    <property type="component" value="Unassembled WGS sequence"/>
</dbReference>
<reference evidence="2" key="1">
    <citation type="submission" date="2023-01" db="EMBL/GenBank/DDBJ databases">
        <title>The chitinases involved in constricting ring structure development in the nematode-trapping fungus Drechslerella dactyloides.</title>
        <authorList>
            <person name="Wang R."/>
            <person name="Zhang L."/>
            <person name="Tang P."/>
            <person name="Li S."/>
            <person name="Liang L."/>
        </authorList>
    </citation>
    <scope>NUCLEOTIDE SEQUENCE</scope>
    <source>
        <strain evidence="2">YMF1.00031</strain>
    </source>
</reference>
<feature type="compositionally biased region" description="Polar residues" evidence="1">
    <location>
        <begin position="218"/>
        <end position="238"/>
    </location>
</feature>
<feature type="compositionally biased region" description="Basic residues" evidence="1">
    <location>
        <begin position="604"/>
        <end position="617"/>
    </location>
</feature>
<feature type="region of interest" description="Disordered" evidence="1">
    <location>
        <begin position="693"/>
        <end position="749"/>
    </location>
</feature>
<organism evidence="2 3">
    <name type="scientific">Drechslerella dactyloides</name>
    <name type="common">Nematode-trapping fungus</name>
    <name type="synonym">Arthrobotrys dactyloides</name>
    <dbReference type="NCBI Taxonomy" id="74499"/>
    <lineage>
        <taxon>Eukaryota</taxon>
        <taxon>Fungi</taxon>
        <taxon>Dikarya</taxon>
        <taxon>Ascomycota</taxon>
        <taxon>Pezizomycotina</taxon>
        <taxon>Orbiliomycetes</taxon>
        <taxon>Orbiliales</taxon>
        <taxon>Orbiliaceae</taxon>
        <taxon>Drechslerella</taxon>
    </lineage>
</organism>
<evidence type="ECO:0000313" key="3">
    <source>
        <dbReference type="Proteomes" id="UP001221413"/>
    </source>
</evidence>
<evidence type="ECO:0000256" key="1">
    <source>
        <dbReference type="SAM" id="MobiDB-lite"/>
    </source>
</evidence>
<accession>A0AAD6NN38</accession>
<evidence type="ECO:0000313" key="2">
    <source>
        <dbReference type="EMBL" id="KAJ6263920.1"/>
    </source>
</evidence>
<feature type="compositionally biased region" description="Polar residues" evidence="1">
    <location>
        <begin position="268"/>
        <end position="279"/>
    </location>
</feature>
<gene>
    <name evidence="2" type="ORF">Dda_0057</name>
</gene>
<feature type="region of interest" description="Disordered" evidence="1">
    <location>
        <begin position="596"/>
        <end position="617"/>
    </location>
</feature>
<feature type="compositionally biased region" description="Polar residues" evidence="1">
    <location>
        <begin position="713"/>
        <end position="729"/>
    </location>
</feature>
<sequence>MGRVYTWTCSRQEKLKEGLKRLISAIQTFRNALESTRSYFVQNVYTTPPEQLIAHHQLVFQTAVALHTQNRVTTQAAKLIRCVRRSYYDKGTKSWDDDDMKQLTVELHEQVSGCNEETKVMLQEMGTRFTVQIRFYENEREEGEIPEEGPLAAEQQSRATEIHLPGGKNTWTLRSLHKVPQRSQLGYLTFCYSSAPWLNNFTSSYLLSPSPSREDNLTSKASNFNTGHTELQCSSTMPKSHRSARKRAGENERKALQKLLAEGDAAAASSSRTVAQDTGQGHPAMPSSSVPSQAEGALRSLESRFPMSSSSSGINATPQVGCPPIHLRHAIFDAKQERERVMKEQETRQNTTAPPNTAPSESYGFVVVKRLTMIQMKKSADNLIVKLLRLIHDAGDGEHAPVDFARLINTAAKIGIVKPSDQDISQQAGTCFSKGIGLPPYRHVPVYVQRSPNTGNDEFLLRPNSIPFGTIKETYPGIKLPAWPIPKEAFERLNKGETDADWISAWPFLVHTIFNEGYLAGNQLILWADDGKLCWATLDDPDVFLPALATMKNAWPRFHAFHDQNTGGPCRDCLDEMDDRDFVDFAPALGFPSISRPKGYRPSLSRKKGKKLKKGRRVMQQALKTDCDDKAGSTTEKAPQKIEHPVPHRFVPGLSPEGLVVDFDVETKTFTSKVVPASAADRKASVNAKGIISTAGSSSRGPGSNSGAGDNGPSATLLTEGTPKQTQPKPTLFSPAAAPPLGPAKKVSERLTPKLKKTMSAQIYEQLRTQRIELSLGIGRFVIDAIKAGKRPFFDISLDGRIELGHWGDAFPIKHGREQYGKKFINDILSEPCNPEPVITMCTAPVLRITDRKFKSMDGFKRDMEFPFSVGGQDMFKEVEVGEPDVEDPKGKGKQPEKETSGYTPLVNFGSAKYKIKAAIRGEVYGDVEILAQDIITALDVCDEAQTWLFSMDRDMVALHKELPSAPSIPGSSSFKHANCSGEKALKSPVWKKDSMPMPPAGAKPPVVLEDALLYQKEELLQLLKEIPPGHKPEKMDFEKNLKKMDECLKKMQKNTEEVQDVIRDTLRDHPPPQKLPGPAKTAGNKGKDK</sequence>
<dbReference type="EMBL" id="JAQGDS010000001">
    <property type="protein sequence ID" value="KAJ6263920.1"/>
    <property type="molecule type" value="Genomic_DNA"/>
</dbReference>
<proteinExistence type="predicted"/>
<feature type="compositionally biased region" description="Basic and acidic residues" evidence="1">
    <location>
        <begin position="1051"/>
        <end position="1072"/>
    </location>
</feature>
<feature type="region of interest" description="Disordered" evidence="1">
    <location>
        <begin position="1051"/>
        <end position="1090"/>
    </location>
</feature>
<name>A0AAD6NN38_DREDA</name>
<feature type="compositionally biased region" description="Basic and acidic residues" evidence="1">
    <location>
        <begin position="887"/>
        <end position="900"/>
    </location>
</feature>
<keyword evidence="3" id="KW-1185">Reference proteome</keyword>
<feature type="region of interest" description="Disordered" evidence="1">
    <location>
        <begin position="882"/>
        <end position="902"/>
    </location>
</feature>